<proteinExistence type="predicted"/>
<keyword evidence="2" id="KW-1185">Reference proteome</keyword>
<comment type="caution">
    <text evidence="1">The sequence shown here is derived from an EMBL/GenBank/DDBJ whole genome shotgun (WGS) entry which is preliminary data.</text>
</comment>
<dbReference type="Proteomes" id="UP001569414">
    <property type="component" value="Unassembled WGS sequence"/>
</dbReference>
<dbReference type="RefSeq" id="WP_371842480.1">
    <property type="nucleotide sequence ID" value="NZ_JBGMEL010000002.1"/>
</dbReference>
<accession>A0ABV4NJ80</accession>
<evidence type="ECO:0000313" key="2">
    <source>
        <dbReference type="Proteomes" id="UP001569414"/>
    </source>
</evidence>
<sequence>MKKIIILFVVLIIVIAAALYGLNNYQQTQKKQLEQASHLLASCVNQGILSLFRLQANDWNLRPDYYLQQQRILNANIEDLPQKILDGRSFKKWSFALKVCDKLTVNSNLQHVTIFRPLADLASSEMSDATTFKSRKSLRKRKKTIGALRESAQAADRYLKDLRSDINTQIQAQPFSGDEKEFLLQQINKEVLDYYQHGKFSLENANVYLERLSSFYQLMAENPKAYTVRSGSLYFYDRNLRSKVEGLNRIILQGETTFFANFTQILMKKQIQNPDL</sequence>
<name>A0ABV4NJ80_9GAMM</name>
<organism evidence="1 2">
    <name type="scientific">Microbulbifer echini</name>
    <dbReference type="NCBI Taxonomy" id="1529067"/>
    <lineage>
        <taxon>Bacteria</taxon>
        <taxon>Pseudomonadati</taxon>
        <taxon>Pseudomonadota</taxon>
        <taxon>Gammaproteobacteria</taxon>
        <taxon>Cellvibrionales</taxon>
        <taxon>Microbulbiferaceae</taxon>
        <taxon>Microbulbifer</taxon>
    </lineage>
</organism>
<reference evidence="1 2" key="1">
    <citation type="submission" date="2024-08" db="EMBL/GenBank/DDBJ databases">
        <authorList>
            <person name="Ishaq N."/>
        </authorList>
    </citation>
    <scope>NUCLEOTIDE SEQUENCE [LARGE SCALE GENOMIC DNA]</scope>
    <source>
        <strain evidence="1 2">JCM 30400</strain>
    </source>
</reference>
<protein>
    <submittedName>
        <fullName evidence="1">Uncharacterized protein</fullName>
    </submittedName>
</protein>
<gene>
    <name evidence="1" type="ORF">ACCI51_02460</name>
</gene>
<evidence type="ECO:0000313" key="1">
    <source>
        <dbReference type="EMBL" id="MFA0789390.1"/>
    </source>
</evidence>
<dbReference type="EMBL" id="JBGMEL010000002">
    <property type="protein sequence ID" value="MFA0789390.1"/>
    <property type="molecule type" value="Genomic_DNA"/>
</dbReference>